<dbReference type="InterPro" id="IPR001650">
    <property type="entry name" value="Helicase_C-like"/>
</dbReference>
<dbReference type="AlphaFoldDB" id="A0A0D3IXJ4"/>
<dbReference type="GeneID" id="17262084"/>
<dbReference type="eggNOG" id="KOG0341">
    <property type="taxonomic scope" value="Eukaryota"/>
</dbReference>
<dbReference type="GO" id="GO:0005524">
    <property type="term" value="F:ATP binding"/>
    <property type="evidence" value="ECO:0007669"/>
    <property type="project" value="UniProtKB-UniRule"/>
</dbReference>
<dbReference type="SMART" id="SM00490">
    <property type="entry name" value="HELICc"/>
    <property type="match status" value="1"/>
</dbReference>
<dbReference type="OMA" id="PRTFIFV"/>
<dbReference type="PaxDb" id="2903-EOD15979"/>
<evidence type="ECO:0000256" key="7">
    <source>
        <dbReference type="RuleBase" id="RU365068"/>
    </source>
</evidence>
<feature type="domain" description="Helicase C-terminal" evidence="8">
    <location>
        <begin position="381"/>
        <end position="571"/>
    </location>
</feature>
<comment type="domain">
    <text evidence="7">The Q motif is unique to and characteristic of the DEAD box family of RNA helicases and controls ATP binding and hydrolysis.</text>
</comment>
<evidence type="ECO:0000256" key="3">
    <source>
        <dbReference type="ARBA" id="ARBA00022806"/>
    </source>
</evidence>
<evidence type="ECO:0000256" key="1">
    <source>
        <dbReference type="ARBA" id="ARBA00022741"/>
    </source>
</evidence>
<feature type="short sequence motif" description="Q motif" evidence="6">
    <location>
        <begin position="77"/>
        <end position="105"/>
    </location>
</feature>
<dbReference type="STRING" id="2903.R1E507"/>
<evidence type="ECO:0000313" key="11">
    <source>
        <dbReference type="Proteomes" id="UP000013827"/>
    </source>
</evidence>
<keyword evidence="5 7" id="KW-0694">RNA-binding</keyword>
<dbReference type="RefSeq" id="XP_005768408.1">
    <property type="nucleotide sequence ID" value="XM_005768351.1"/>
</dbReference>
<dbReference type="EC" id="3.6.4.13" evidence="7"/>
<dbReference type="PROSITE" id="PS51194">
    <property type="entry name" value="HELICASE_CTER"/>
    <property type="match status" value="1"/>
</dbReference>
<keyword evidence="2 7" id="KW-0378">Hydrolase</keyword>
<keyword evidence="4 7" id="KW-0067">ATP-binding</keyword>
<keyword evidence="1 7" id="KW-0547">Nucleotide-binding</keyword>
<dbReference type="InterPro" id="IPR014014">
    <property type="entry name" value="RNA_helicase_DEAD_Q_motif"/>
</dbReference>
<reference evidence="10" key="2">
    <citation type="submission" date="2024-10" db="UniProtKB">
        <authorList>
            <consortium name="EnsemblProtists"/>
        </authorList>
    </citation>
    <scope>IDENTIFICATION</scope>
</reference>
<proteinExistence type="inferred from homology"/>
<evidence type="ECO:0000313" key="10">
    <source>
        <dbReference type="EnsemblProtists" id="EOD15979"/>
    </source>
</evidence>
<dbReference type="InterPro" id="IPR011545">
    <property type="entry name" value="DEAD/DEAH_box_helicase_dom"/>
</dbReference>
<dbReference type="Pfam" id="PF00271">
    <property type="entry name" value="Helicase_C"/>
    <property type="match status" value="1"/>
</dbReference>
<comment type="function">
    <text evidence="7">RNA helicase.</text>
</comment>
<dbReference type="PANTHER" id="PTHR24031">
    <property type="entry name" value="RNA HELICASE"/>
    <property type="match status" value="1"/>
</dbReference>
<feature type="domain" description="DEAD-box RNA helicase Q" evidence="9">
    <location>
        <begin position="77"/>
        <end position="105"/>
    </location>
</feature>
<reference evidence="11" key="1">
    <citation type="journal article" date="2013" name="Nature">
        <title>Pan genome of the phytoplankton Emiliania underpins its global distribution.</title>
        <authorList>
            <person name="Read B.A."/>
            <person name="Kegel J."/>
            <person name="Klute M.J."/>
            <person name="Kuo A."/>
            <person name="Lefebvre S.C."/>
            <person name="Maumus F."/>
            <person name="Mayer C."/>
            <person name="Miller J."/>
            <person name="Monier A."/>
            <person name="Salamov A."/>
            <person name="Young J."/>
            <person name="Aguilar M."/>
            <person name="Claverie J.M."/>
            <person name="Frickenhaus S."/>
            <person name="Gonzalez K."/>
            <person name="Herman E.K."/>
            <person name="Lin Y.C."/>
            <person name="Napier J."/>
            <person name="Ogata H."/>
            <person name="Sarno A.F."/>
            <person name="Shmutz J."/>
            <person name="Schroeder D."/>
            <person name="de Vargas C."/>
            <person name="Verret F."/>
            <person name="von Dassow P."/>
            <person name="Valentin K."/>
            <person name="Van de Peer Y."/>
            <person name="Wheeler G."/>
            <person name="Dacks J.B."/>
            <person name="Delwiche C.F."/>
            <person name="Dyhrman S.T."/>
            <person name="Glockner G."/>
            <person name="John U."/>
            <person name="Richards T."/>
            <person name="Worden A.Z."/>
            <person name="Zhang X."/>
            <person name="Grigoriev I.V."/>
            <person name="Allen A.E."/>
            <person name="Bidle K."/>
            <person name="Borodovsky M."/>
            <person name="Bowler C."/>
            <person name="Brownlee C."/>
            <person name="Cock J.M."/>
            <person name="Elias M."/>
            <person name="Gladyshev V.N."/>
            <person name="Groth M."/>
            <person name="Guda C."/>
            <person name="Hadaegh A."/>
            <person name="Iglesias-Rodriguez M.D."/>
            <person name="Jenkins J."/>
            <person name="Jones B.M."/>
            <person name="Lawson T."/>
            <person name="Leese F."/>
            <person name="Lindquist E."/>
            <person name="Lobanov A."/>
            <person name="Lomsadze A."/>
            <person name="Malik S.B."/>
            <person name="Marsh M.E."/>
            <person name="Mackinder L."/>
            <person name="Mock T."/>
            <person name="Mueller-Roeber B."/>
            <person name="Pagarete A."/>
            <person name="Parker M."/>
            <person name="Probert I."/>
            <person name="Quesneville H."/>
            <person name="Raines C."/>
            <person name="Rensing S.A."/>
            <person name="Riano-Pachon D.M."/>
            <person name="Richier S."/>
            <person name="Rokitta S."/>
            <person name="Shiraiwa Y."/>
            <person name="Soanes D.M."/>
            <person name="van der Giezen M."/>
            <person name="Wahlund T.M."/>
            <person name="Williams B."/>
            <person name="Wilson W."/>
            <person name="Wolfe G."/>
            <person name="Wurch L.L."/>
        </authorList>
    </citation>
    <scope>NUCLEOTIDE SEQUENCE</scope>
</reference>
<dbReference type="InterPro" id="IPR014001">
    <property type="entry name" value="Helicase_ATP-bd"/>
</dbReference>
<sequence length="592" mass="60876">MLTLGTLLAASYAPSPRSSPWSPARRVQEPLLAEFDVNAAVTRLNAAVEREDYAAAGRIKAEIEAGRGSSGAAVAPLVWDASALPAWLLARVEDLGFRFPTPVQAGALAARRSAIRDTVLSAPTGSGKTLAFSVRLVVEVAEQLEERASLATAAVSALLEEAPGGLSPTEAMGALSPALLLPGRDESGDATLPARGPPAGLVVAPTASLAEQARAARLLHSLVGGYSRESRTYDPGAKDSLFKFGGPKAVRVAALFTAEEGAAAAAAAASGAGPLRDSELLVATPAAVAAAGESLDLSALRIACVDEADAAVATAVESGRVAPPVLVDGGGEVRSWAEDDLAQALCPAGIEHRFCVAPESGDQAQAAPRSLAAYPRHAQLQLLALARLLRNDLREWARLGGADHPRPRAVVFTSDAAAAVRVGAALRDSLWGEQAVATRAGEKDGEVGAAAFKSKRGNAGKDDFESVVRAGGASVLVVPRAEGRGLDFPDVTHVYCFNLGLGEGDANEYAHLAGRTGRVGQAGQGIVTSVLNADPDWPVALSALTAIVCVVARDTTGRSLEAVAVPSLEEDEDVRKGLDDLLALTEEREPSE</sequence>
<keyword evidence="11" id="KW-1185">Reference proteome</keyword>
<dbReference type="SUPFAM" id="SSF52540">
    <property type="entry name" value="P-loop containing nucleoside triphosphate hydrolases"/>
    <property type="match status" value="2"/>
</dbReference>
<protein>
    <recommendedName>
        <fullName evidence="7">ATP-dependent RNA helicase</fullName>
        <ecNumber evidence="7">3.6.4.13</ecNumber>
    </recommendedName>
</protein>
<evidence type="ECO:0000256" key="6">
    <source>
        <dbReference type="PROSITE-ProRule" id="PRU00552"/>
    </source>
</evidence>
<evidence type="ECO:0000259" key="8">
    <source>
        <dbReference type="PROSITE" id="PS51194"/>
    </source>
</evidence>
<dbReference type="EnsemblProtists" id="EOD15979">
    <property type="protein sequence ID" value="EOD15979"/>
    <property type="gene ID" value="EMIHUDRAFT_210941"/>
</dbReference>
<keyword evidence="3 7" id="KW-0347">Helicase</keyword>
<dbReference type="Gene3D" id="3.40.50.300">
    <property type="entry name" value="P-loop containing nucleotide triphosphate hydrolases"/>
    <property type="match status" value="2"/>
</dbReference>
<dbReference type="SMART" id="SM00487">
    <property type="entry name" value="DEXDc"/>
    <property type="match status" value="1"/>
</dbReference>
<evidence type="ECO:0000256" key="2">
    <source>
        <dbReference type="ARBA" id="ARBA00022801"/>
    </source>
</evidence>
<dbReference type="Pfam" id="PF00270">
    <property type="entry name" value="DEAD"/>
    <property type="match status" value="1"/>
</dbReference>
<evidence type="ECO:0000256" key="4">
    <source>
        <dbReference type="ARBA" id="ARBA00022840"/>
    </source>
</evidence>
<evidence type="ECO:0000256" key="5">
    <source>
        <dbReference type="ARBA" id="ARBA00022884"/>
    </source>
</evidence>
<dbReference type="PROSITE" id="PS51195">
    <property type="entry name" value="Q_MOTIF"/>
    <property type="match status" value="1"/>
</dbReference>
<dbReference type="InterPro" id="IPR027417">
    <property type="entry name" value="P-loop_NTPase"/>
</dbReference>
<comment type="catalytic activity">
    <reaction evidence="7">
        <text>ATP + H2O = ADP + phosphate + H(+)</text>
        <dbReference type="Rhea" id="RHEA:13065"/>
        <dbReference type="ChEBI" id="CHEBI:15377"/>
        <dbReference type="ChEBI" id="CHEBI:15378"/>
        <dbReference type="ChEBI" id="CHEBI:30616"/>
        <dbReference type="ChEBI" id="CHEBI:43474"/>
        <dbReference type="ChEBI" id="CHEBI:456216"/>
        <dbReference type="EC" id="3.6.4.13"/>
    </reaction>
</comment>
<dbReference type="HOGENOM" id="CLU_461133_0_0_1"/>
<dbReference type="KEGG" id="ehx:EMIHUDRAFT_210941"/>
<accession>A0A0D3IXJ4</accession>
<dbReference type="Proteomes" id="UP000013827">
    <property type="component" value="Unassembled WGS sequence"/>
</dbReference>
<dbReference type="GO" id="GO:0016787">
    <property type="term" value="F:hydrolase activity"/>
    <property type="evidence" value="ECO:0007669"/>
    <property type="project" value="UniProtKB-KW"/>
</dbReference>
<evidence type="ECO:0000259" key="9">
    <source>
        <dbReference type="PROSITE" id="PS51195"/>
    </source>
</evidence>
<dbReference type="GO" id="GO:0003723">
    <property type="term" value="F:RNA binding"/>
    <property type="evidence" value="ECO:0007669"/>
    <property type="project" value="UniProtKB-UniRule"/>
</dbReference>
<name>A0A0D3IXJ4_EMIH1</name>
<dbReference type="GO" id="GO:0003724">
    <property type="term" value="F:RNA helicase activity"/>
    <property type="evidence" value="ECO:0007669"/>
    <property type="project" value="UniProtKB-EC"/>
</dbReference>
<comment type="similarity">
    <text evidence="7">Belongs to the DEAD box helicase family.</text>
</comment>
<organism evidence="10 11">
    <name type="scientific">Emiliania huxleyi (strain CCMP1516)</name>
    <dbReference type="NCBI Taxonomy" id="280463"/>
    <lineage>
        <taxon>Eukaryota</taxon>
        <taxon>Haptista</taxon>
        <taxon>Haptophyta</taxon>
        <taxon>Prymnesiophyceae</taxon>
        <taxon>Isochrysidales</taxon>
        <taxon>Noelaerhabdaceae</taxon>
        <taxon>Emiliania</taxon>
    </lineage>
</organism>